<dbReference type="PANTHER" id="PTHR42754">
    <property type="entry name" value="ENDOGLUCANASE"/>
    <property type="match status" value="1"/>
</dbReference>
<dbReference type="InterPro" id="IPR015943">
    <property type="entry name" value="WD40/YVTN_repeat-like_dom_sf"/>
</dbReference>
<gene>
    <name evidence="1" type="ORF">METZ01_LOCUS230807</name>
</gene>
<dbReference type="SUPFAM" id="SSF50998">
    <property type="entry name" value="Quinoprotein alcohol dehydrogenase-like"/>
    <property type="match status" value="1"/>
</dbReference>
<accession>A0A382GTS7</accession>
<protein>
    <recommendedName>
        <fullName evidence="2">Bulb-type lectin domain-containing protein</fullName>
    </recommendedName>
</protein>
<organism evidence="1">
    <name type="scientific">marine metagenome</name>
    <dbReference type="NCBI Taxonomy" id="408172"/>
    <lineage>
        <taxon>unclassified sequences</taxon>
        <taxon>metagenomes</taxon>
        <taxon>ecological metagenomes</taxon>
    </lineage>
</organism>
<dbReference type="AlphaFoldDB" id="A0A382GTS7"/>
<feature type="non-terminal residue" evidence="1">
    <location>
        <position position="1"/>
    </location>
</feature>
<proteinExistence type="predicted"/>
<dbReference type="EMBL" id="UINC01057126">
    <property type="protein sequence ID" value="SVB77953.1"/>
    <property type="molecule type" value="Genomic_DNA"/>
</dbReference>
<sequence length="438" mass="47585">CDEYPGNDCAEDCAGVWGGDNICGCTDTTSISFDSTATYDDGSCLDCAGVAGGDAVCGCTDDTATNFDQNATFDDGSCSHCDTDTTFSRVLRGSKGNDIIRSSGCSYVVCGSDTKTMLLKIDERGNEIWARTYWEISGSHWGESVNSTSDGGFIIGGYRTVIKTDSSGLIEWHYNLPYSNKHYIEDLIQTIEGDYIVVGGVGGDPTTGGHNQKGQAYILRLSEGGGVQWVKRYGIRNTPMDNFWGVVQADDGGFVLAGNKLHDRNFEFYDHFWIMKTDENGDEVWSHELGGNYWDEAQDIVKLSDDSYVVVGKRSLSKKNLNFKIVRVSASGSILWQNDHGNSNYDTATSVTVTEDESVIVAAGYSRNSSGSPFKYRVWGVDASTGQILWNKKYGGNQKDKALGVVEAYDNGFTIVGSSGTESVNLLVKTDSQGNTTY</sequence>
<evidence type="ECO:0000313" key="1">
    <source>
        <dbReference type="EMBL" id="SVB77953.1"/>
    </source>
</evidence>
<dbReference type="Gene3D" id="2.130.10.10">
    <property type="entry name" value="YVTN repeat-like/Quinoprotein amine dehydrogenase"/>
    <property type="match status" value="1"/>
</dbReference>
<dbReference type="PANTHER" id="PTHR42754:SF1">
    <property type="entry name" value="LIPOPROTEIN"/>
    <property type="match status" value="1"/>
</dbReference>
<reference evidence="1" key="1">
    <citation type="submission" date="2018-05" db="EMBL/GenBank/DDBJ databases">
        <authorList>
            <person name="Lanie J.A."/>
            <person name="Ng W.-L."/>
            <person name="Kazmierczak K.M."/>
            <person name="Andrzejewski T.M."/>
            <person name="Davidsen T.M."/>
            <person name="Wayne K.J."/>
            <person name="Tettelin H."/>
            <person name="Glass J.I."/>
            <person name="Rusch D."/>
            <person name="Podicherti R."/>
            <person name="Tsui H.-C.T."/>
            <person name="Winkler M.E."/>
        </authorList>
    </citation>
    <scope>NUCLEOTIDE SEQUENCE</scope>
</reference>
<dbReference type="SUPFAM" id="SSF63829">
    <property type="entry name" value="Calcium-dependent phosphotriesterase"/>
    <property type="match status" value="1"/>
</dbReference>
<evidence type="ECO:0008006" key="2">
    <source>
        <dbReference type="Google" id="ProtNLM"/>
    </source>
</evidence>
<name>A0A382GTS7_9ZZZZ</name>
<dbReference type="InterPro" id="IPR011047">
    <property type="entry name" value="Quinoprotein_ADH-like_sf"/>
</dbReference>